<gene>
    <name evidence="2" type="ORF">OO014_16690</name>
</gene>
<feature type="domain" description="Serine aminopeptidase S33" evidence="1">
    <location>
        <begin position="86"/>
        <end position="141"/>
    </location>
</feature>
<evidence type="ECO:0000313" key="3">
    <source>
        <dbReference type="Proteomes" id="UP001150259"/>
    </source>
</evidence>
<dbReference type="Pfam" id="PF12146">
    <property type="entry name" value="Hydrolase_4"/>
    <property type="match status" value="1"/>
</dbReference>
<dbReference type="PANTHER" id="PTHR13136">
    <property type="entry name" value="TESTIS DEVELOPMENT PROTEIN PRTD"/>
    <property type="match status" value="1"/>
</dbReference>
<accession>A0ABT5GKX9</accession>
<evidence type="ECO:0000313" key="2">
    <source>
        <dbReference type="EMBL" id="MDC5698892.1"/>
    </source>
</evidence>
<dbReference type="RefSeq" id="WP_272463454.1">
    <property type="nucleotide sequence ID" value="NZ_JAPFQL010000091.1"/>
</dbReference>
<dbReference type="SUPFAM" id="SSF53474">
    <property type="entry name" value="alpha/beta-Hydrolases"/>
    <property type="match status" value="1"/>
</dbReference>
<protein>
    <submittedName>
        <fullName evidence="2">Alpha/beta hydrolase</fullName>
    </submittedName>
</protein>
<organism evidence="2 3">
    <name type="scientific">Intrasporangium calvum</name>
    <dbReference type="NCBI Taxonomy" id="53358"/>
    <lineage>
        <taxon>Bacteria</taxon>
        <taxon>Bacillati</taxon>
        <taxon>Actinomycetota</taxon>
        <taxon>Actinomycetes</taxon>
        <taxon>Micrococcales</taxon>
        <taxon>Intrasporangiaceae</taxon>
        <taxon>Intrasporangium</taxon>
    </lineage>
</organism>
<keyword evidence="2" id="KW-0378">Hydrolase</keyword>
<dbReference type="InterPro" id="IPR026555">
    <property type="entry name" value="NSL3/Tex30"/>
</dbReference>
<dbReference type="EMBL" id="JAPFQL010000091">
    <property type="protein sequence ID" value="MDC5698892.1"/>
    <property type="molecule type" value="Genomic_DNA"/>
</dbReference>
<name>A0ABT5GKX9_9MICO</name>
<dbReference type="InterPro" id="IPR022742">
    <property type="entry name" value="Hydrolase_4"/>
</dbReference>
<dbReference type="InterPro" id="IPR029058">
    <property type="entry name" value="AB_hydrolase_fold"/>
</dbReference>
<dbReference type="PANTHER" id="PTHR13136:SF11">
    <property type="entry name" value="TESTIS-EXPRESSED PROTEIN 30"/>
    <property type="match status" value="1"/>
</dbReference>
<dbReference type="Proteomes" id="UP001150259">
    <property type="component" value="Unassembled WGS sequence"/>
</dbReference>
<evidence type="ECO:0000259" key="1">
    <source>
        <dbReference type="Pfam" id="PF12146"/>
    </source>
</evidence>
<proteinExistence type="predicted"/>
<dbReference type="Gene3D" id="3.40.50.1820">
    <property type="entry name" value="alpha/beta hydrolase"/>
    <property type="match status" value="1"/>
</dbReference>
<reference evidence="2 3" key="1">
    <citation type="submission" date="2022-11" db="EMBL/GenBank/DDBJ databases">
        <title>Anaerobic phenanthrene biodegradation by a DNRA strain PheN6.</title>
        <authorList>
            <person name="Zhang Z."/>
        </authorList>
    </citation>
    <scope>NUCLEOTIDE SEQUENCE [LARGE SCALE GENOMIC DNA]</scope>
    <source>
        <strain evidence="2 3">PheN6</strain>
    </source>
</reference>
<sequence>MNDEPPPGRMPLASLAWDARPARAGAVALVLHGGAVEGREPNQPWSHNVARLVPFARALRKVPGPLAVARLRFRYRGWNGVEASPVEDARWALQQVRADYPDAPIALVGHSMGGRTALTVSDEENVRLVVGLAPWIERGDRLPRDGQKTILIHGDRDRITPLAASRQIVERLGADGHDATLIRVARGDHAMLVRAGLWTALVVDIVGTAFAPELGGWSQPRSGPIGAVVAQAVHGGGGVIDV</sequence>
<keyword evidence="3" id="KW-1185">Reference proteome</keyword>
<comment type="caution">
    <text evidence="2">The sequence shown here is derived from an EMBL/GenBank/DDBJ whole genome shotgun (WGS) entry which is preliminary data.</text>
</comment>
<dbReference type="GO" id="GO:0016787">
    <property type="term" value="F:hydrolase activity"/>
    <property type="evidence" value="ECO:0007669"/>
    <property type="project" value="UniProtKB-KW"/>
</dbReference>